<dbReference type="CDD" id="cd14445">
    <property type="entry name" value="RILP-like"/>
    <property type="match status" value="1"/>
</dbReference>
<dbReference type="Gene3D" id="1.20.58.1770">
    <property type="match status" value="1"/>
</dbReference>
<gene>
    <name evidence="8" type="ORF">CINCED_3A015926</name>
</gene>
<dbReference type="InterPro" id="IPR021563">
    <property type="entry name" value="RILP_dimer"/>
</dbReference>
<dbReference type="AlphaFoldDB" id="A0A5E4M5R5"/>
<dbReference type="PROSITE" id="PS51777">
    <property type="entry name" value="RH2"/>
    <property type="match status" value="1"/>
</dbReference>
<proteinExistence type="predicted"/>
<organism evidence="8 9">
    <name type="scientific">Cinara cedri</name>
    <dbReference type="NCBI Taxonomy" id="506608"/>
    <lineage>
        <taxon>Eukaryota</taxon>
        <taxon>Metazoa</taxon>
        <taxon>Ecdysozoa</taxon>
        <taxon>Arthropoda</taxon>
        <taxon>Hexapoda</taxon>
        <taxon>Insecta</taxon>
        <taxon>Pterygota</taxon>
        <taxon>Neoptera</taxon>
        <taxon>Paraneoptera</taxon>
        <taxon>Hemiptera</taxon>
        <taxon>Sternorrhyncha</taxon>
        <taxon>Aphidomorpha</taxon>
        <taxon>Aphidoidea</taxon>
        <taxon>Aphididae</taxon>
        <taxon>Lachninae</taxon>
        <taxon>Cinara</taxon>
    </lineage>
</organism>
<evidence type="ECO:0000256" key="1">
    <source>
        <dbReference type="ARBA" id="ARBA00022448"/>
    </source>
</evidence>
<feature type="coiled-coil region" evidence="4">
    <location>
        <begin position="68"/>
        <end position="305"/>
    </location>
</feature>
<evidence type="ECO:0000259" key="6">
    <source>
        <dbReference type="PROSITE" id="PS51776"/>
    </source>
</evidence>
<keyword evidence="9" id="KW-1185">Reference proteome</keyword>
<dbReference type="GO" id="GO:0005737">
    <property type="term" value="C:cytoplasm"/>
    <property type="evidence" value="ECO:0007669"/>
    <property type="project" value="TreeGrafter"/>
</dbReference>
<evidence type="ECO:0000259" key="7">
    <source>
        <dbReference type="PROSITE" id="PS51777"/>
    </source>
</evidence>
<dbReference type="PANTHER" id="PTHR21502">
    <property type="entry name" value="ZINC FINGER PROTEIN DZIP1"/>
    <property type="match status" value="1"/>
</dbReference>
<dbReference type="InterPro" id="IPR034743">
    <property type="entry name" value="RH1"/>
</dbReference>
<dbReference type="EMBL" id="CABPRJ010000038">
    <property type="protein sequence ID" value="VVC26585.1"/>
    <property type="molecule type" value="Genomic_DNA"/>
</dbReference>
<dbReference type="GO" id="GO:0036064">
    <property type="term" value="C:ciliary basal body"/>
    <property type="evidence" value="ECO:0007669"/>
    <property type="project" value="TreeGrafter"/>
</dbReference>
<dbReference type="GO" id="GO:0031267">
    <property type="term" value="F:small GTPase binding"/>
    <property type="evidence" value="ECO:0007669"/>
    <property type="project" value="TreeGrafter"/>
</dbReference>
<evidence type="ECO:0000256" key="4">
    <source>
        <dbReference type="SAM" id="Coils"/>
    </source>
</evidence>
<protein>
    <submittedName>
        <fullName evidence="8">JNK/Rab-associated protein-1, N-terminal,Rab interacting lysosomal protein, dimerization domain,RH2</fullName>
    </submittedName>
</protein>
<dbReference type="GO" id="GO:0015031">
    <property type="term" value="P:protein transport"/>
    <property type="evidence" value="ECO:0007669"/>
    <property type="project" value="UniProtKB-KW"/>
</dbReference>
<evidence type="ECO:0000313" key="8">
    <source>
        <dbReference type="EMBL" id="VVC26585.1"/>
    </source>
</evidence>
<dbReference type="InterPro" id="IPR051241">
    <property type="entry name" value="DZIP_RILPL"/>
</dbReference>
<dbReference type="Pfam" id="PF11461">
    <property type="entry name" value="RILP"/>
    <property type="match status" value="1"/>
</dbReference>
<keyword evidence="1" id="KW-0813">Transport</keyword>
<dbReference type="Pfam" id="PF09744">
    <property type="entry name" value="RH1"/>
    <property type="match status" value="1"/>
</dbReference>
<evidence type="ECO:0000256" key="3">
    <source>
        <dbReference type="ARBA" id="ARBA00023054"/>
    </source>
</evidence>
<dbReference type="SUPFAM" id="SSF161256">
    <property type="entry name" value="RILP dimerisation region"/>
    <property type="match status" value="1"/>
</dbReference>
<dbReference type="GO" id="GO:0060271">
    <property type="term" value="P:cilium assembly"/>
    <property type="evidence" value="ECO:0007669"/>
    <property type="project" value="TreeGrafter"/>
</dbReference>
<accession>A0A5E4M5R5</accession>
<dbReference type="PROSITE" id="PS51776">
    <property type="entry name" value="RH1"/>
    <property type="match status" value="1"/>
</dbReference>
<feature type="region of interest" description="Disordered" evidence="5">
    <location>
        <begin position="346"/>
        <end position="406"/>
    </location>
</feature>
<keyword evidence="3 4" id="KW-0175">Coiled coil</keyword>
<keyword evidence="2" id="KW-0653">Protein transport</keyword>
<dbReference type="GO" id="GO:0046983">
    <property type="term" value="F:protein dimerization activity"/>
    <property type="evidence" value="ECO:0007669"/>
    <property type="project" value="InterPro"/>
</dbReference>
<evidence type="ECO:0000313" key="9">
    <source>
        <dbReference type="Proteomes" id="UP000325440"/>
    </source>
</evidence>
<feature type="domain" description="RH1" evidence="6">
    <location>
        <begin position="7"/>
        <end position="95"/>
    </location>
</feature>
<evidence type="ECO:0000256" key="5">
    <source>
        <dbReference type="SAM" id="MobiDB-lite"/>
    </source>
</evidence>
<dbReference type="OrthoDB" id="10069524at2759"/>
<dbReference type="Gene3D" id="6.10.230.10">
    <property type="match status" value="1"/>
</dbReference>
<feature type="domain" description="RH2" evidence="7">
    <location>
        <begin position="277"/>
        <end position="415"/>
    </location>
</feature>
<sequence length="458" mass="53194">MLLHVVHSTKMDNYKCCSLSVVDVYDIAQEIGREFESIIDAYGTDAITGLMPKVVTALEQMEMLAMKNERENTTVEDLRATINQLEIDKQERTEDRIKYEKEMEQTEEKWREDYNELLTTVTRLQDDNRKLTESLQAAEKDKIVDSKSQVLSPDVDTVALQRLRHTVDQMRDSIRRYEHQLNSKNNEVDSLTIQAERLQTTLKDLRRKHRFVQTQCRSLVEERADILSQLQKQQKEFISLRQRFGMAQKENEDLSKYQNDLPDLKNKAIYDLDDPDRPKFTTNELKDILTERNELKTRVNDLEDELSQFKPDIPRPEDLTISQARDEVEETRVRRILLRNCTSRTDSDRKTLDTTQVNQKNTQVSDENTSESSTDVTFSPCRSDDEQEEGPVQGPLPLEPDDAPWKRSESGIRKLFRKMFGETDNVLFSKTSPKHPKLSFPKMAVSIGNTSILAPSEV</sequence>
<dbReference type="InterPro" id="IPR034744">
    <property type="entry name" value="RH2"/>
</dbReference>
<dbReference type="PANTHER" id="PTHR21502:SF4">
    <property type="entry name" value="RILP-LIKE PROTEIN HOMOLOG"/>
    <property type="match status" value="1"/>
</dbReference>
<dbReference type="GO" id="GO:0051959">
    <property type="term" value="F:dynein light intermediate chain binding"/>
    <property type="evidence" value="ECO:0007669"/>
    <property type="project" value="TreeGrafter"/>
</dbReference>
<reference evidence="8 9" key="1">
    <citation type="submission" date="2019-08" db="EMBL/GenBank/DDBJ databases">
        <authorList>
            <person name="Alioto T."/>
            <person name="Alioto T."/>
            <person name="Gomez Garrido J."/>
        </authorList>
    </citation>
    <scope>NUCLEOTIDE SEQUENCE [LARGE SCALE GENOMIC DNA]</scope>
</reference>
<name>A0A5E4M5R5_9HEMI</name>
<dbReference type="Proteomes" id="UP000325440">
    <property type="component" value="Unassembled WGS sequence"/>
</dbReference>
<feature type="compositionally biased region" description="Polar residues" evidence="5">
    <location>
        <begin position="353"/>
        <end position="377"/>
    </location>
</feature>
<evidence type="ECO:0000256" key="2">
    <source>
        <dbReference type="ARBA" id="ARBA00022927"/>
    </source>
</evidence>